<dbReference type="Gene3D" id="2.60.40.1640">
    <property type="entry name" value="Conserved domain protein"/>
    <property type="match status" value="1"/>
</dbReference>
<dbReference type="Proteomes" id="UP001597448">
    <property type="component" value="Unassembled WGS sequence"/>
</dbReference>
<dbReference type="Gene3D" id="2.60.40.1630">
    <property type="entry name" value="bacillus anthracis domain"/>
    <property type="match status" value="1"/>
</dbReference>
<evidence type="ECO:0000259" key="2">
    <source>
        <dbReference type="Pfam" id="PF13786"/>
    </source>
</evidence>
<name>A0ABW5F1V9_9BACL</name>
<proteinExistence type="predicted"/>
<dbReference type="EMBL" id="JBHUKY010000011">
    <property type="protein sequence ID" value="MFD2409038.1"/>
    <property type="molecule type" value="Genomic_DNA"/>
</dbReference>
<dbReference type="InterPro" id="IPR040680">
    <property type="entry name" value="DUF5643"/>
</dbReference>
<feature type="domain" description="DUF5643" evidence="3">
    <location>
        <begin position="242"/>
        <end position="369"/>
    </location>
</feature>
<keyword evidence="1" id="KW-0472">Membrane</keyword>
<comment type="caution">
    <text evidence="4">The sequence shown here is derived from an EMBL/GenBank/DDBJ whole genome shotgun (WGS) entry which is preliminary data.</text>
</comment>
<keyword evidence="5" id="KW-1185">Reference proteome</keyword>
<accession>A0ABW5F1V9</accession>
<protein>
    <submittedName>
        <fullName evidence="4">DUF4179 domain-containing protein</fullName>
    </submittedName>
</protein>
<organism evidence="4 5">
    <name type="scientific">Paenibacillus rhizoplanae</name>
    <dbReference type="NCBI Taxonomy" id="1917181"/>
    <lineage>
        <taxon>Bacteria</taxon>
        <taxon>Bacillati</taxon>
        <taxon>Bacillota</taxon>
        <taxon>Bacilli</taxon>
        <taxon>Bacillales</taxon>
        <taxon>Paenibacillaceae</taxon>
        <taxon>Paenibacillus</taxon>
    </lineage>
</organism>
<dbReference type="Pfam" id="PF18705">
    <property type="entry name" value="DUF5643"/>
    <property type="match status" value="1"/>
</dbReference>
<gene>
    <name evidence="4" type="ORF">ACFSX3_04110</name>
</gene>
<dbReference type="InterPro" id="IPR025436">
    <property type="entry name" value="DUF4179"/>
</dbReference>
<feature type="domain" description="DUF4179" evidence="2">
    <location>
        <begin position="55"/>
        <end position="144"/>
    </location>
</feature>
<dbReference type="Pfam" id="PF13786">
    <property type="entry name" value="DUF4179"/>
    <property type="match status" value="1"/>
</dbReference>
<dbReference type="RefSeq" id="WP_209991982.1">
    <property type="nucleotide sequence ID" value="NZ_JBHUKY010000011.1"/>
</dbReference>
<feature type="transmembrane region" description="Helical" evidence="1">
    <location>
        <begin position="58"/>
        <end position="77"/>
    </location>
</feature>
<evidence type="ECO:0000259" key="3">
    <source>
        <dbReference type="Pfam" id="PF18705"/>
    </source>
</evidence>
<reference evidence="5" key="1">
    <citation type="journal article" date="2019" name="Int. J. Syst. Evol. Microbiol.">
        <title>The Global Catalogue of Microorganisms (GCM) 10K type strain sequencing project: providing services to taxonomists for standard genome sequencing and annotation.</title>
        <authorList>
            <consortium name="The Broad Institute Genomics Platform"/>
            <consortium name="The Broad Institute Genome Sequencing Center for Infectious Disease"/>
            <person name="Wu L."/>
            <person name="Ma J."/>
        </authorList>
    </citation>
    <scope>NUCLEOTIDE SEQUENCE [LARGE SCALE GENOMIC DNA]</scope>
    <source>
        <strain evidence="5">CCM 8725</strain>
    </source>
</reference>
<evidence type="ECO:0000256" key="1">
    <source>
        <dbReference type="SAM" id="Phobius"/>
    </source>
</evidence>
<keyword evidence="1" id="KW-1133">Transmembrane helix</keyword>
<sequence length="378" mass="43027">MNNHTDSQDFEIVKLKKLILETPVEIDLTDRIMQRYGEKNMEIRKDNRRHYRVWKKTWISIASAIIFLTIITGTAFISPTMAESIKQIPGLNSIFNFANDLGLKVADEKGLFTKIDVSDTQHGLTMRATAVSFDGTRVSIGIERESLDDSQLGLIEVDNLELYINGDSIKNYAGLEDNNVSIFMSPVQNKDAMILELVDLKNQGGKVFPKKFELTLNFTTPEMKEGFKLDIPVEINTENNLVLTPNISREYDGIDFKVDKIEFTPVTTNLTTQIKIPKDKKISELYKSNRSIGYDMFDENGKKIQKISGNGWSSTGSNIQISDTRFVPFKSAPKSIIIKPYIYLYKENKKNEFLLDENGNIKVKYIPELQITLPITTK</sequence>
<evidence type="ECO:0000313" key="4">
    <source>
        <dbReference type="EMBL" id="MFD2409038.1"/>
    </source>
</evidence>
<evidence type="ECO:0000313" key="5">
    <source>
        <dbReference type="Proteomes" id="UP001597448"/>
    </source>
</evidence>
<keyword evidence="1" id="KW-0812">Transmembrane</keyword>